<organism evidence="1 2">
    <name type="scientific">Paenibacillus agricola</name>
    <dbReference type="NCBI Taxonomy" id="2716264"/>
    <lineage>
        <taxon>Bacteria</taxon>
        <taxon>Bacillati</taxon>
        <taxon>Bacillota</taxon>
        <taxon>Bacilli</taxon>
        <taxon>Bacillales</taxon>
        <taxon>Paenibacillaceae</taxon>
        <taxon>Paenibacillus</taxon>
    </lineage>
</organism>
<gene>
    <name evidence="1" type="ORF">G9U52_21530</name>
</gene>
<sequence>MEPFRISMSKTRVSLAVCLLDSFTLAPPLGLHTKVVLEGSFSKPIIKAHGMFIFTNVNEGVYKLHIYAEEYFEEVVEITIGPKDKLVHVSLLPRPSYPFHEKDTLLRAQVKNKHNQPYSGATLIAAVVSEEASRARLAQDQAGSGEDQLMLGSVTGKIGVGDRFLIRSRNKTDADELCCIAAVLEHQRRVKLEKPLAGSFARGSLLLPVVQSRTDSHGEAVLAFANCRAKQFLIKLDVQHGNLSLLKEVNLAEGGTTLAGSLCL</sequence>
<evidence type="ECO:0000313" key="1">
    <source>
        <dbReference type="EMBL" id="NHN32427.1"/>
    </source>
</evidence>
<comment type="caution">
    <text evidence="1">The sequence shown here is derived from an EMBL/GenBank/DDBJ whole genome shotgun (WGS) entry which is preliminary data.</text>
</comment>
<evidence type="ECO:0000313" key="2">
    <source>
        <dbReference type="Proteomes" id="UP001165962"/>
    </source>
</evidence>
<dbReference type="RefSeq" id="WP_166152717.1">
    <property type="nucleotide sequence ID" value="NZ_JAAOIW010000008.1"/>
</dbReference>
<accession>A0ABX0JC31</accession>
<dbReference type="EMBL" id="JAAOIW010000008">
    <property type="protein sequence ID" value="NHN32427.1"/>
    <property type="molecule type" value="Genomic_DNA"/>
</dbReference>
<protein>
    <recommendedName>
        <fullName evidence="3">Carboxypeptidase family protein</fullName>
    </recommendedName>
</protein>
<name>A0ABX0JC31_9BACL</name>
<dbReference type="Proteomes" id="UP001165962">
    <property type="component" value="Unassembled WGS sequence"/>
</dbReference>
<proteinExistence type="predicted"/>
<reference evidence="1" key="1">
    <citation type="submission" date="2020-03" db="EMBL/GenBank/DDBJ databases">
        <title>Draft sequencing of Paenibacilllus sp. S3N08.</title>
        <authorList>
            <person name="Kim D.-U."/>
        </authorList>
    </citation>
    <scope>NUCLEOTIDE SEQUENCE</scope>
    <source>
        <strain evidence="1">S3N08</strain>
    </source>
</reference>
<keyword evidence="2" id="KW-1185">Reference proteome</keyword>
<evidence type="ECO:0008006" key="3">
    <source>
        <dbReference type="Google" id="ProtNLM"/>
    </source>
</evidence>